<evidence type="ECO:0000313" key="6">
    <source>
        <dbReference type="Proteomes" id="UP001205998"/>
    </source>
</evidence>
<sequence length="208" mass="23471">NCLNGAILLLPAVWSEDVKKATAYTGEQVVLKLNVNPSWKLSVIQWSIYKTFTFIATFFENNVYILDNFKDRLKLNTTSGDLTIKNVTAKDALKFTVYLETITGNLTTIVVQLFVQDRVHKPNITLLHSFLDAEKCVISLKCSSLSSNISLRWKLEPGLTEHFCSDSPAVTRESVMWTSLRTNRVVNFTCIATDGTHNESKEWSGKCQ</sequence>
<gene>
    <name evidence="5" type="ORF">C0J50_13228</name>
</gene>
<evidence type="ECO:0000256" key="4">
    <source>
        <dbReference type="ARBA" id="ARBA00023180"/>
    </source>
</evidence>
<keyword evidence="6" id="KW-1185">Reference proteome</keyword>
<dbReference type="InterPro" id="IPR036179">
    <property type="entry name" value="Ig-like_dom_sf"/>
</dbReference>
<keyword evidence="3" id="KW-0472">Membrane</keyword>
<organism evidence="5 6">
    <name type="scientific">Silurus asotus</name>
    <name type="common">Amur catfish</name>
    <name type="synonym">Parasilurus asotus</name>
    <dbReference type="NCBI Taxonomy" id="30991"/>
    <lineage>
        <taxon>Eukaryota</taxon>
        <taxon>Metazoa</taxon>
        <taxon>Chordata</taxon>
        <taxon>Craniata</taxon>
        <taxon>Vertebrata</taxon>
        <taxon>Euteleostomi</taxon>
        <taxon>Actinopterygii</taxon>
        <taxon>Neopterygii</taxon>
        <taxon>Teleostei</taxon>
        <taxon>Ostariophysi</taxon>
        <taxon>Siluriformes</taxon>
        <taxon>Siluridae</taxon>
        <taxon>Silurus</taxon>
    </lineage>
</organism>
<dbReference type="AlphaFoldDB" id="A0AAD5B3T9"/>
<accession>A0AAD5B3T9</accession>
<proteinExistence type="predicted"/>
<dbReference type="PANTHER" id="PTHR12080:SF59">
    <property type="entry name" value="HEPATIC AND GLIAL CELL ADHESION MOLECULE"/>
    <property type="match status" value="1"/>
</dbReference>
<evidence type="ECO:0000256" key="1">
    <source>
        <dbReference type="ARBA" id="ARBA00004370"/>
    </source>
</evidence>
<keyword evidence="4" id="KW-0325">Glycoprotein</keyword>
<comment type="caution">
    <text evidence="5">The sequence shown here is derived from an EMBL/GenBank/DDBJ whole genome shotgun (WGS) entry which is preliminary data.</text>
</comment>
<dbReference type="InterPro" id="IPR015631">
    <property type="entry name" value="CD2/SLAM_rcpt"/>
</dbReference>
<evidence type="ECO:0000256" key="3">
    <source>
        <dbReference type="ARBA" id="ARBA00023136"/>
    </source>
</evidence>
<dbReference type="Gene3D" id="2.60.40.10">
    <property type="entry name" value="Immunoglobulins"/>
    <property type="match status" value="1"/>
</dbReference>
<dbReference type="SUPFAM" id="SSF48726">
    <property type="entry name" value="Immunoglobulin"/>
    <property type="match status" value="1"/>
</dbReference>
<keyword evidence="2" id="KW-0732">Signal</keyword>
<comment type="subcellular location">
    <subcellularLocation>
        <location evidence="1">Membrane</location>
    </subcellularLocation>
</comment>
<dbReference type="PANTHER" id="PTHR12080">
    <property type="entry name" value="SIGNALING LYMPHOCYTIC ACTIVATION MOLECULE"/>
    <property type="match status" value="1"/>
</dbReference>
<dbReference type="Proteomes" id="UP001205998">
    <property type="component" value="Unassembled WGS sequence"/>
</dbReference>
<dbReference type="GO" id="GO:0005911">
    <property type="term" value="C:cell-cell junction"/>
    <property type="evidence" value="ECO:0007669"/>
    <property type="project" value="TreeGrafter"/>
</dbReference>
<dbReference type="EMBL" id="MU551524">
    <property type="protein sequence ID" value="KAI5627180.1"/>
    <property type="molecule type" value="Genomic_DNA"/>
</dbReference>
<evidence type="ECO:0000256" key="2">
    <source>
        <dbReference type="ARBA" id="ARBA00022729"/>
    </source>
</evidence>
<evidence type="ECO:0000313" key="5">
    <source>
        <dbReference type="EMBL" id="KAI5627180.1"/>
    </source>
</evidence>
<feature type="non-terminal residue" evidence="5">
    <location>
        <position position="208"/>
    </location>
</feature>
<name>A0AAD5B3T9_SILAS</name>
<protein>
    <submittedName>
        <fullName evidence="5">SLAM family member 5-like</fullName>
    </submittedName>
</protein>
<dbReference type="InterPro" id="IPR013783">
    <property type="entry name" value="Ig-like_fold"/>
</dbReference>
<feature type="non-terminal residue" evidence="5">
    <location>
        <position position="1"/>
    </location>
</feature>
<dbReference type="GO" id="GO:0016020">
    <property type="term" value="C:membrane"/>
    <property type="evidence" value="ECO:0007669"/>
    <property type="project" value="UniProtKB-SubCell"/>
</dbReference>
<reference evidence="5" key="1">
    <citation type="submission" date="2018-07" db="EMBL/GenBank/DDBJ databases">
        <title>Comparative genomics of catfishes provides insights into carnivory and benthic adaptation.</title>
        <authorList>
            <person name="Zhang Y."/>
            <person name="Wang D."/>
            <person name="Peng Z."/>
            <person name="Zheng S."/>
            <person name="Shao F."/>
            <person name="Tao W."/>
        </authorList>
    </citation>
    <scope>NUCLEOTIDE SEQUENCE</scope>
    <source>
        <strain evidence="5">Chongqing</strain>
    </source>
</reference>